<name>A0ABP6WDG1_9GAMM</name>
<dbReference type="PANTHER" id="PTHR31223">
    <property type="entry name" value="LOG FAMILY PROTEIN YJL055W"/>
    <property type="match status" value="1"/>
</dbReference>
<evidence type="ECO:0000256" key="2">
    <source>
        <dbReference type="ARBA" id="ARBA00006763"/>
    </source>
</evidence>
<dbReference type="Gene3D" id="3.40.50.450">
    <property type="match status" value="1"/>
</dbReference>
<keyword evidence="5" id="KW-1185">Reference proteome</keyword>
<accession>A0ABP6WDG1</accession>
<proteinExistence type="inferred from homology"/>
<evidence type="ECO:0000313" key="5">
    <source>
        <dbReference type="Proteomes" id="UP001500795"/>
    </source>
</evidence>
<reference evidence="5" key="1">
    <citation type="journal article" date="2019" name="Int. J. Syst. Evol. Microbiol.">
        <title>The Global Catalogue of Microorganisms (GCM) 10K type strain sequencing project: providing services to taxonomists for standard genome sequencing and annotation.</title>
        <authorList>
            <consortium name="The Broad Institute Genomics Platform"/>
            <consortium name="The Broad Institute Genome Sequencing Center for Infectious Disease"/>
            <person name="Wu L."/>
            <person name="Ma J."/>
        </authorList>
    </citation>
    <scope>NUCLEOTIDE SEQUENCE [LARGE SCALE GENOMIC DNA]</scope>
    <source>
        <strain evidence="5">JCM 17110</strain>
    </source>
</reference>
<dbReference type="InterPro" id="IPR031100">
    <property type="entry name" value="LOG_fam"/>
</dbReference>
<comment type="similarity">
    <text evidence="2 3">Belongs to the LOG family.</text>
</comment>
<organism evidence="4 5">
    <name type="scientific">Zobellella aerophila</name>
    <dbReference type="NCBI Taxonomy" id="870480"/>
    <lineage>
        <taxon>Bacteria</taxon>
        <taxon>Pseudomonadati</taxon>
        <taxon>Pseudomonadota</taxon>
        <taxon>Gammaproteobacteria</taxon>
        <taxon>Aeromonadales</taxon>
        <taxon>Aeromonadaceae</taxon>
        <taxon>Zobellella</taxon>
    </lineage>
</organism>
<comment type="catalytic activity">
    <reaction evidence="1">
        <text>AMP + H2O = D-ribose 5-phosphate + adenine</text>
        <dbReference type="Rhea" id="RHEA:20129"/>
        <dbReference type="ChEBI" id="CHEBI:15377"/>
        <dbReference type="ChEBI" id="CHEBI:16708"/>
        <dbReference type="ChEBI" id="CHEBI:78346"/>
        <dbReference type="ChEBI" id="CHEBI:456215"/>
        <dbReference type="EC" id="3.2.2.4"/>
    </reaction>
</comment>
<dbReference type="EC" id="3.2.2.n1" evidence="3"/>
<comment type="caution">
    <text evidence="4">The sequence shown here is derived from an EMBL/GenBank/DDBJ whole genome shotgun (WGS) entry which is preliminary data.</text>
</comment>
<keyword evidence="3" id="KW-0378">Hydrolase</keyword>
<dbReference type="NCBIfam" id="TIGR00730">
    <property type="entry name" value="Rossman fold protein, TIGR00730 family"/>
    <property type="match status" value="1"/>
</dbReference>
<protein>
    <recommendedName>
        <fullName evidence="3">Cytokinin riboside 5'-monophosphate phosphoribohydrolase</fullName>
        <ecNumber evidence="3">3.2.2.n1</ecNumber>
    </recommendedName>
</protein>
<dbReference type="EMBL" id="BAABCX010000005">
    <property type="protein sequence ID" value="GAA3547761.1"/>
    <property type="molecule type" value="Genomic_DNA"/>
</dbReference>
<dbReference type="Pfam" id="PF03641">
    <property type="entry name" value="Lysine_decarbox"/>
    <property type="match status" value="1"/>
</dbReference>
<dbReference type="SUPFAM" id="SSF102405">
    <property type="entry name" value="MCP/YpsA-like"/>
    <property type="match status" value="1"/>
</dbReference>
<gene>
    <name evidence="4" type="ORF">GCM10022394_29850</name>
</gene>
<dbReference type="RefSeq" id="WP_344959501.1">
    <property type="nucleotide sequence ID" value="NZ_BAABCX010000005.1"/>
</dbReference>
<dbReference type="PANTHER" id="PTHR31223:SF70">
    <property type="entry name" value="LOG FAMILY PROTEIN YJL055W"/>
    <property type="match status" value="1"/>
</dbReference>
<keyword evidence="3" id="KW-0203">Cytokinin biosynthesis</keyword>
<evidence type="ECO:0000256" key="3">
    <source>
        <dbReference type="RuleBase" id="RU363015"/>
    </source>
</evidence>
<dbReference type="Proteomes" id="UP001500795">
    <property type="component" value="Unassembled WGS sequence"/>
</dbReference>
<dbReference type="InterPro" id="IPR005269">
    <property type="entry name" value="LOG"/>
</dbReference>
<sequence length="191" mass="20599">MSIKAVCVYCGSSLGNDPRYRQQARALGEEIGRTGLELVYGGSSVGLMGILADSALAAGGRVHGVMPESLARAEISHTRLTQLDVVADMHARKARMARLGDAFIAMPGGLGTFEELFEILTWAQLGHHNKPVGLLNVNGFFEPLLALIDHAIGQGFIKADYRALLVVAEQPEQLLAQLDSAPRNIKPKWVQ</sequence>
<evidence type="ECO:0000256" key="1">
    <source>
        <dbReference type="ARBA" id="ARBA00000274"/>
    </source>
</evidence>
<evidence type="ECO:0000313" key="4">
    <source>
        <dbReference type="EMBL" id="GAA3547761.1"/>
    </source>
</evidence>